<dbReference type="InterPro" id="IPR036396">
    <property type="entry name" value="Cyt_P450_sf"/>
</dbReference>
<dbReference type="PANTHER" id="PTHR24302:SF47">
    <property type="entry name" value="CYTOCHROME P450"/>
    <property type="match status" value="1"/>
</dbReference>
<evidence type="ECO:0000256" key="16">
    <source>
        <dbReference type="ARBA" id="ARBA00022832"/>
    </source>
</evidence>
<keyword evidence="15" id="KW-0256">Endoplasmic reticulum</keyword>
<dbReference type="GeneID" id="584244"/>
<keyword evidence="11" id="KW-0643">Prostaglandin biosynthesis</keyword>
<keyword evidence="17" id="KW-0492">Microsome</keyword>
<evidence type="ECO:0000256" key="21">
    <source>
        <dbReference type="ARBA" id="ARBA00023098"/>
    </source>
</evidence>
<evidence type="ECO:0000256" key="28">
    <source>
        <dbReference type="ARBA" id="ARBA00036424"/>
    </source>
</evidence>
<dbReference type="PROSITE" id="PS00086">
    <property type="entry name" value="CYTOCHROME_P450"/>
    <property type="match status" value="1"/>
</dbReference>
<keyword evidence="12 34" id="KW-0349">Heme</keyword>
<sequence>MEVEVLGNAMSLTSLLVLIALGFIVLLLLNDYWAHGYWKRRGIPFEPPLPIIANMRVFAKGVVEAFEVMQEKHGKVYGIYSFRTPVLVVGDPEMLRSITVKNFNSFHSRVDIPQAAGELRSMVSILEGERWKEVRNILTPTFSAAKMKQMSSLINTNADTLVKYIGIKQTEKGRIECPEVFGSFVMDTIGSCAFGLNIDSQSNPGNPFVTNAKSAFKFDFQKPLFILGSLIPSLGRLMANHRISMLIPADVLDFFNDVTKKTINLRKEAVSGSNFKRVDFLQLLLDAQKQETVDKAIDPVEDDKENDIHDDLDKHHDVNYHTKSLGKGAPLTDVEVFAQVLIFFTAGAETTTTLLGFIFYALSMNPDIQEKLISEVDEVTPSRDSVGYSSIATMPYLDQVVCETLRLFPPAGISNRMCNETFVHNGLMIEKGTQVFIPVYNIHRDPDYWPEPEKFDPERFTKEAKAKQHPLAWQPFGAGPRNCIAMRFALMETKMAVVRVLQNYRFETCAETEIPPTFGRSGFLTPPNGVTLSAVPRTDKVA</sequence>
<keyword evidence="38" id="KW-1185">Reference proteome</keyword>
<evidence type="ECO:0000256" key="24">
    <source>
        <dbReference type="ARBA" id="ARBA00023235"/>
    </source>
</evidence>
<keyword evidence="20 34" id="KW-0408">Iron</keyword>
<evidence type="ECO:0000256" key="23">
    <source>
        <dbReference type="ARBA" id="ARBA00023160"/>
    </source>
</evidence>
<evidence type="ECO:0000256" key="14">
    <source>
        <dbReference type="ARBA" id="ARBA00022723"/>
    </source>
</evidence>
<evidence type="ECO:0000256" key="18">
    <source>
        <dbReference type="ARBA" id="ARBA00022989"/>
    </source>
</evidence>
<keyword evidence="16" id="KW-0276">Fatty acid metabolism</keyword>
<evidence type="ECO:0000256" key="9">
    <source>
        <dbReference type="ARBA" id="ARBA00022501"/>
    </source>
</evidence>
<keyword evidence="22 36" id="KW-0472">Membrane</keyword>
<comment type="catalytic activity">
    <reaction evidence="2">
        <text>a hydroperoxyeicosatetraenoate = an oxoeicosatetraenoate + H2O</text>
        <dbReference type="Rhea" id="RHEA:55556"/>
        <dbReference type="ChEBI" id="CHEBI:15377"/>
        <dbReference type="ChEBI" id="CHEBI:59720"/>
        <dbReference type="ChEBI" id="CHEBI:131859"/>
        <dbReference type="EC" id="4.2.1.152"/>
    </reaction>
    <physiologicalReaction direction="left-to-right" evidence="2">
        <dbReference type="Rhea" id="RHEA:55557"/>
    </physiologicalReaction>
</comment>
<dbReference type="RefSeq" id="XP_030834081.1">
    <property type="nucleotide sequence ID" value="XM_030978221.1"/>
</dbReference>
<evidence type="ECO:0000256" key="2">
    <source>
        <dbReference type="ARBA" id="ARBA00001719"/>
    </source>
</evidence>
<keyword evidence="14 34" id="KW-0479">Metal-binding</keyword>
<keyword evidence="21" id="KW-0443">Lipid metabolism</keyword>
<comment type="cofactor">
    <cofactor evidence="34">
        <name>heme</name>
        <dbReference type="ChEBI" id="CHEBI:30413"/>
    </cofactor>
</comment>
<accession>A0A7M7SVB5</accession>
<evidence type="ECO:0000256" key="7">
    <source>
        <dbReference type="ARBA" id="ARBA00011245"/>
    </source>
</evidence>
<evidence type="ECO:0000256" key="12">
    <source>
        <dbReference type="ARBA" id="ARBA00022617"/>
    </source>
</evidence>
<keyword evidence="9" id="KW-0644">Prostaglandin metabolism</keyword>
<dbReference type="Pfam" id="PF00067">
    <property type="entry name" value="p450"/>
    <property type="match status" value="2"/>
</dbReference>
<evidence type="ECO:0000256" key="36">
    <source>
        <dbReference type="SAM" id="Phobius"/>
    </source>
</evidence>
<protein>
    <recommendedName>
        <fullName evidence="31">Thromboxane-A synthase</fullName>
        <ecNumber evidence="8">4.2.1.152</ecNumber>
        <ecNumber evidence="30">5.3.99.5</ecNumber>
    </recommendedName>
    <alternativeName>
        <fullName evidence="32">Cytochrome P450 5A1</fullName>
    </alternativeName>
    <alternativeName>
        <fullName evidence="26">Hydroperoxy icosatetraenoate dehydratase</fullName>
    </alternativeName>
</protein>
<evidence type="ECO:0000256" key="6">
    <source>
        <dbReference type="ARBA" id="ARBA00010617"/>
    </source>
</evidence>
<keyword evidence="10" id="KW-0444">Lipid biosynthesis</keyword>
<dbReference type="InParanoid" id="A0A7M7SVB5"/>
<evidence type="ECO:0000256" key="20">
    <source>
        <dbReference type="ARBA" id="ARBA00023004"/>
    </source>
</evidence>
<dbReference type="EC" id="5.3.99.5" evidence="30"/>
<proteinExistence type="inferred from homology"/>
<comment type="similarity">
    <text evidence="6 35">Belongs to the cytochrome P450 family.</text>
</comment>
<evidence type="ECO:0000256" key="15">
    <source>
        <dbReference type="ARBA" id="ARBA00022824"/>
    </source>
</evidence>
<dbReference type="CDD" id="cd11055">
    <property type="entry name" value="CYP3A-like"/>
    <property type="match status" value="1"/>
</dbReference>
<dbReference type="SUPFAM" id="SSF48264">
    <property type="entry name" value="Cytochrome P450"/>
    <property type="match status" value="1"/>
</dbReference>
<evidence type="ECO:0000256" key="32">
    <source>
        <dbReference type="ARBA" id="ARBA00042726"/>
    </source>
</evidence>
<keyword evidence="25" id="KW-0456">Lyase</keyword>
<comment type="subunit">
    <text evidence="7">Monomer.</text>
</comment>
<evidence type="ECO:0000256" key="34">
    <source>
        <dbReference type="PIRSR" id="PIRSR602401-1"/>
    </source>
</evidence>
<evidence type="ECO:0000256" key="1">
    <source>
        <dbReference type="ARBA" id="ARBA00001143"/>
    </source>
</evidence>
<dbReference type="GO" id="GO:0016705">
    <property type="term" value="F:oxidoreductase activity, acting on paired donors, with incorporation or reduction of molecular oxygen"/>
    <property type="evidence" value="ECO:0007669"/>
    <property type="project" value="InterPro"/>
</dbReference>
<feature type="transmembrane region" description="Helical" evidence="36">
    <location>
        <begin position="12"/>
        <end position="33"/>
    </location>
</feature>
<evidence type="ECO:0000256" key="27">
    <source>
        <dbReference type="ARBA" id="ARBA00036380"/>
    </source>
</evidence>
<dbReference type="GO" id="GO:0106256">
    <property type="term" value="F:hydroperoxy icosatetraenoate dehydratase activity"/>
    <property type="evidence" value="ECO:0007669"/>
    <property type="project" value="UniProtKB-EC"/>
</dbReference>
<organism evidence="37 38">
    <name type="scientific">Strongylocentrotus purpuratus</name>
    <name type="common">Purple sea urchin</name>
    <dbReference type="NCBI Taxonomy" id="7668"/>
    <lineage>
        <taxon>Eukaryota</taxon>
        <taxon>Metazoa</taxon>
        <taxon>Echinodermata</taxon>
        <taxon>Eleutherozoa</taxon>
        <taxon>Echinozoa</taxon>
        <taxon>Echinoidea</taxon>
        <taxon>Euechinoidea</taxon>
        <taxon>Echinacea</taxon>
        <taxon>Camarodonta</taxon>
        <taxon>Echinidea</taxon>
        <taxon>Strongylocentrotidae</taxon>
        <taxon>Strongylocentrotus</taxon>
    </lineage>
</organism>
<dbReference type="KEGG" id="spu:584244"/>
<name>A0A7M7SVB5_STRPU</name>
<keyword evidence="19 35" id="KW-0560">Oxidoreductase</keyword>
<dbReference type="InterPro" id="IPR050705">
    <property type="entry name" value="Cytochrome_P450_3A"/>
</dbReference>
<dbReference type="InterPro" id="IPR002401">
    <property type="entry name" value="Cyt_P450_E_grp-I"/>
</dbReference>
<evidence type="ECO:0000256" key="35">
    <source>
        <dbReference type="RuleBase" id="RU000461"/>
    </source>
</evidence>
<evidence type="ECO:0000256" key="26">
    <source>
        <dbReference type="ARBA" id="ARBA00033404"/>
    </source>
</evidence>
<dbReference type="GO" id="GO:0001516">
    <property type="term" value="P:prostaglandin biosynthetic process"/>
    <property type="evidence" value="ECO:0007669"/>
    <property type="project" value="UniProtKB-KW"/>
</dbReference>
<feature type="binding site" description="axial binding residue" evidence="34">
    <location>
        <position position="483"/>
    </location>
    <ligand>
        <name>heme</name>
        <dbReference type="ChEBI" id="CHEBI:30413"/>
    </ligand>
    <ligandPart>
        <name>Fe</name>
        <dbReference type="ChEBI" id="CHEBI:18248"/>
    </ligandPart>
</feature>
<dbReference type="EnsemblMetazoa" id="XM_030978221">
    <property type="protein sequence ID" value="XP_030834081"/>
    <property type="gene ID" value="LOC584244"/>
</dbReference>
<evidence type="ECO:0000256" key="8">
    <source>
        <dbReference type="ARBA" id="ARBA00013084"/>
    </source>
</evidence>
<dbReference type="OrthoDB" id="1470350at2759"/>
<dbReference type="GO" id="GO:0004796">
    <property type="term" value="F:thromboxane-A synthase activity"/>
    <property type="evidence" value="ECO:0007669"/>
    <property type="project" value="UniProtKB-EC"/>
</dbReference>
<dbReference type="PANTHER" id="PTHR24302">
    <property type="entry name" value="CYTOCHROME P450 FAMILY 3"/>
    <property type="match status" value="1"/>
</dbReference>
<dbReference type="PRINTS" id="PR00385">
    <property type="entry name" value="P450"/>
</dbReference>
<keyword evidence="13 36" id="KW-0812">Transmembrane</keyword>
<dbReference type="GO" id="GO:0005789">
    <property type="term" value="C:endoplasmic reticulum membrane"/>
    <property type="evidence" value="ECO:0007669"/>
    <property type="project" value="UniProtKB-SubCell"/>
</dbReference>
<comment type="catalytic activity">
    <reaction evidence="29">
        <text>prostaglandin H2 = thromboxane A2</text>
        <dbReference type="Rhea" id="RHEA:17137"/>
        <dbReference type="ChEBI" id="CHEBI:57405"/>
        <dbReference type="ChEBI" id="CHEBI:57445"/>
        <dbReference type="EC" id="5.3.99.5"/>
    </reaction>
    <physiologicalReaction direction="left-to-right" evidence="29">
        <dbReference type="Rhea" id="RHEA:17138"/>
    </physiologicalReaction>
</comment>
<dbReference type="GO" id="GO:0008395">
    <property type="term" value="F:steroid hydroxylase activity"/>
    <property type="evidence" value="ECO:0000318"/>
    <property type="project" value="GO_Central"/>
</dbReference>
<keyword evidence="23" id="KW-0275">Fatty acid biosynthesis</keyword>
<keyword evidence="18 36" id="KW-1133">Transmembrane helix</keyword>
<dbReference type="AlphaFoldDB" id="A0A7M7SVB5"/>
<evidence type="ECO:0000256" key="33">
    <source>
        <dbReference type="ARBA" id="ARBA00054825"/>
    </source>
</evidence>
<evidence type="ECO:0000256" key="11">
    <source>
        <dbReference type="ARBA" id="ARBA00022585"/>
    </source>
</evidence>
<keyword evidence="35" id="KW-0503">Monooxygenase</keyword>
<evidence type="ECO:0000313" key="37">
    <source>
        <dbReference type="EnsemblMetazoa" id="XP_030834081"/>
    </source>
</evidence>
<dbReference type="InterPro" id="IPR001128">
    <property type="entry name" value="Cyt_P450"/>
</dbReference>
<comment type="function">
    <text evidence="33">Catalyzes the conversion of prostaglandin H2 (PGH2) to thromboxane A2 (TXA2), a potent inducer of blood vessel constriction and platelet aggregation. Also cleaves PGH2 to 12-hydroxy-heptadecatrienoicacid (12-HHT) and malondialdehyde, which is known to act as a mediator of DNA damage. 12-HHT and malondialdehyde are formed stoichiometrically in the same amounts as TXA2. Additionally, displays dehydratase activity, toward (15S)-hydroperoxy-(5Z,8Z,11Z,13E)-eicosatetraenoate (15(S)-HPETE) producing 15-KETE and 15-HETE.</text>
</comment>
<evidence type="ECO:0000256" key="29">
    <source>
        <dbReference type="ARBA" id="ARBA00036475"/>
    </source>
</evidence>
<evidence type="ECO:0000256" key="17">
    <source>
        <dbReference type="ARBA" id="ARBA00022848"/>
    </source>
</evidence>
<comment type="catalytic activity">
    <reaction evidence="28">
        <text>prostaglandin H2 = (12S)-hydroxy-(5Z,8E,10E)-heptadecatrienoate + malonaldehyde</text>
        <dbReference type="Rhea" id="RHEA:48644"/>
        <dbReference type="ChEBI" id="CHEBI:57405"/>
        <dbReference type="ChEBI" id="CHEBI:90694"/>
        <dbReference type="ChEBI" id="CHEBI:566274"/>
    </reaction>
</comment>
<dbReference type="FunFam" id="1.10.630.10:FF:000042">
    <property type="entry name" value="Cytochrome P450"/>
    <property type="match status" value="1"/>
</dbReference>
<evidence type="ECO:0000256" key="25">
    <source>
        <dbReference type="ARBA" id="ARBA00023239"/>
    </source>
</evidence>
<evidence type="ECO:0000256" key="5">
    <source>
        <dbReference type="ARBA" id="ARBA00004477"/>
    </source>
</evidence>
<evidence type="ECO:0000256" key="3">
    <source>
        <dbReference type="ARBA" id="ARBA00004174"/>
    </source>
</evidence>
<dbReference type="Gene3D" id="1.10.630.10">
    <property type="entry name" value="Cytochrome P450"/>
    <property type="match status" value="1"/>
</dbReference>
<dbReference type="Proteomes" id="UP000007110">
    <property type="component" value="Unassembled WGS sequence"/>
</dbReference>
<dbReference type="OMA" id="MESKMAV"/>
<dbReference type="PRINTS" id="PR00463">
    <property type="entry name" value="EP450I"/>
</dbReference>
<dbReference type="InterPro" id="IPR017972">
    <property type="entry name" value="Cyt_P450_CS"/>
</dbReference>
<keyword evidence="24" id="KW-0413">Isomerase</keyword>
<comment type="catalytic activity">
    <reaction evidence="1">
        <text>(15S)-hydroperoxy-(5Z,8Z,11Z,13E)-eicosatetraenoate = 15-oxo-(5Z,8Z,11Z,13E)-eicosatetraenoate + H2O</text>
        <dbReference type="Rhea" id="RHEA:48636"/>
        <dbReference type="ChEBI" id="CHEBI:15377"/>
        <dbReference type="ChEBI" id="CHEBI:57410"/>
        <dbReference type="ChEBI" id="CHEBI:57446"/>
    </reaction>
    <physiologicalReaction direction="left-to-right" evidence="1">
        <dbReference type="Rhea" id="RHEA:48637"/>
    </physiologicalReaction>
</comment>
<comment type="catalytic activity">
    <reaction evidence="27">
        <text>(15S)-hydroperoxy-(5Z,8Z,11Z,13E)-eicosatetraenoate + AH2 = (15S)-hydroxy-(5Z,8Z,11Z,13E)-eicosatetraenoate + A + H2O</text>
        <dbReference type="Rhea" id="RHEA:48856"/>
        <dbReference type="ChEBI" id="CHEBI:13193"/>
        <dbReference type="ChEBI" id="CHEBI:15377"/>
        <dbReference type="ChEBI" id="CHEBI:17499"/>
        <dbReference type="ChEBI" id="CHEBI:57409"/>
        <dbReference type="ChEBI" id="CHEBI:57446"/>
    </reaction>
    <physiologicalReaction direction="left-to-right" evidence="27">
        <dbReference type="Rhea" id="RHEA:48857"/>
    </physiologicalReaction>
</comment>
<evidence type="ECO:0000256" key="19">
    <source>
        <dbReference type="ARBA" id="ARBA00023002"/>
    </source>
</evidence>
<dbReference type="EC" id="4.2.1.152" evidence="8"/>
<evidence type="ECO:0000256" key="31">
    <source>
        <dbReference type="ARBA" id="ARBA00040834"/>
    </source>
</evidence>
<reference evidence="37" key="2">
    <citation type="submission" date="2021-01" db="UniProtKB">
        <authorList>
            <consortium name="EnsemblMetazoa"/>
        </authorList>
    </citation>
    <scope>IDENTIFICATION</scope>
</reference>
<dbReference type="GO" id="GO:0020037">
    <property type="term" value="F:heme binding"/>
    <property type="evidence" value="ECO:0007669"/>
    <property type="project" value="InterPro"/>
</dbReference>
<evidence type="ECO:0000256" key="30">
    <source>
        <dbReference type="ARBA" id="ARBA00038872"/>
    </source>
</evidence>
<evidence type="ECO:0000256" key="22">
    <source>
        <dbReference type="ARBA" id="ARBA00023136"/>
    </source>
</evidence>
<evidence type="ECO:0000256" key="4">
    <source>
        <dbReference type="ARBA" id="ARBA00004406"/>
    </source>
</evidence>
<dbReference type="GO" id="GO:0005506">
    <property type="term" value="F:iron ion binding"/>
    <property type="evidence" value="ECO:0007669"/>
    <property type="project" value="InterPro"/>
</dbReference>
<reference evidence="38" key="1">
    <citation type="submission" date="2015-02" db="EMBL/GenBank/DDBJ databases">
        <title>Genome sequencing for Strongylocentrotus purpuratus.</title>
        <authorList>
            <person name="Murali S."/>
            <person name="Liu Y."/>
            <person name="Vee V."/>
            <person name="English A."/>
            <person name="Wang M."/>
            <person name="Skinner E."/>
            <person name="Han Y."/>
            <person name="Muzny D.M."/>
            <person name="Worley K.C."/>
            <person name="Gibbs R.A."/>
        </authorList>
    </citation>
    <scope>NUCLEOTIDE SEQUENCE</scope>
</reference>
<evidence type="ECO:0000256" key="13">
    <source>
        <dbReference type="ARBA" id="ARBA00022692"/>
    </source>
</evidence>
<comment type="subcellular location">
    <subcellularLocation>
        <location evidence="5">Endoplasmic reticulum membrane</location>
        <topology evidence="5">Multi-pass membrane protein</topology>
    </subcellularLocation>
    <subcellularLocation>
        <location evidence="4">Endoplasmic reticulum membrane</location>
        <topology evidence="4">Peripheral membrane protein</topology>
    </subcellularLocation>
    <subcellularLocation>
        <location evidence="3">Microsome membrane</location>
        <topology evidence="3">Peripheral membrane protein</topology>
    </subcellularLocation>
</comment>
<evidence type="ECO:0000256" key="10">
    <source>
        <dbReference type="ARBA" id="ARBA00022516"/>
    </source>
</evidence>
<evidence type="ECO:0000313" key="38">
    <source>
        <dbReference type="Proteomes" id="UP000007110"/>
    </source>
</evidence>